<accession>A0A5K7YHT3</accession>
<dbReference type="InterPro" id="IPR000297">
    <property type="entry name" value="PPIase_PpiC"/>
</dbReference>
<dbReference type="OrthoDB" id="14196at2"/>
<organism evidence="4 5">
    <name type="scientific">Desulfosarcina alkanivorans</name>
    <dbReference type="NCBI Taxonomy" id="571177"/>
    <lineage>
        <taxon>Bacteria</taxon>
        <taxon>Pseudomonadati</taxon>
        <taxon>Thermodesulfobacteriota</taxon>
        <taxon>Desulfobacteria</taxon>
        <taxon>Desulfobacterales</taxon>
        <taxon>Desulfosarcinaceae</taxon>
        <taxon>Desulfosarcina</taxon>
    </lineage>
</organism>
<dbReference type="InterPro" id="IPR050245">
    <property type="entry name" value="PrsA_foldase"/>
</dbReference>
<proteinExistence type="predicted"/>
<evidence type="ECO:0000313" key="5">
    <source>
        <dbReference type="Proteomes" id="UP000427906"/>
    </source>
</evidence>
<dbReference type="KEGG" id="dalk:DSCA_31520"/>
<dbReference type="PROSITE" id="PS01096">
    <property type="entry name" value="PPIC_PPIASE_1"/>
    <property type="match status" value="1"/>
</dbReference>
<keyword evidence="2" id="KW-0732">Signal</keyword>
<gene>
    <name evidence="4" type="ORF">DSCA_31520</name>
</gene>
<feature type="chain" id="PRO_5024279919" evidence="2">
    <location>
        <begin position="30"/>
        <end position="328"/>
    </location>
</feature>
<name>A0A5K7YHT3_9BACT</name>
<evidence type="ECO:0000259" key="3">
    <source>
        <dbReference type="PROSITE" id="PS50198"/>
    </source>
</evidence>
<keyword evidence="1" id="KW-0697">Rotamase</keyword>
<feature type="domain" description="PpiC" evidence="3">
    <location>
        <begin position="180"/>
        <end position="281"/>
    </location>
</feature>
<evidence type="ECO:0000256" key="2">
    <source>
        <dbReference type="SAM" id="SignalP"/>
    </source>
</evidence>
<sequence length="328" mass="36683">MTFDMLKTVMVAAITLMATALLVPETMVAADVPAGRIARVNDADVLRKDLDREMKLVSLKLARQGRPVNDDQLKRYEGDIRETLINRTLLLQQSQSMGIDVKDSLVAKALDEFKAAFKDEAGYQKALTEMGFSEEMLKGQMRKGLTIKALIDKAVLQKVSVSDQQVRTFYDENPNLFRKPEQVKASHILVQVPENADETKQASALATIQGLKARVDNGENFAALAQEYSDCPSKAKGGDLGFFSREQMVPPFSDAAFALEPGQTSDVVKTRFGYHLIRATEHQAEQTMAFNDVKEAISKRLRQEEEGKKIDAYLEKLKEHADIQRFPL</sequence>
<feature type="signal peptide" evidence="2">
    <location>
        <begin position="1"/>
        <end position="29"/>
    </location>
</feature>
<dbReference type="PROSITE" id="PS50198">
    <property type="entry name" value="PPIC_PPIASE_2"/>
    <property type="match status" value="1"/>
</dbReference>
<dbReference type="SUPFAM" id="SSF109998">
    <property type="entry name" value="Triger factor/SurA peptide-binding domain-like"/>
    <property type="match status" value="1"/>
</dbReference>
<dbReference type="PANTHER" id="PTHR47245:SF2">
    <property type="entry name" value="PEPTIDYL-PROLYL CIS-TRANS ISOMERASE HP_0175-RELATED"/>
    <property type="match status" value="1"/>
</dbReference>
<evidence type="ECO:0000256" key="1">
    <source>
        <dbReference type="PROSITE-ProRule" id="PRU00278"/>
    </source>
</evidence>
<dbReference type="InterPro" id="IPR027304">
    <property type="entry name" value="Trigger_fact/SurA_dom_sf"/>
</dbReference>
<dbReference type="GO" id="GO:0003755">
    <property type="term" value="F:peptidyl-prolyl cis-trans isomerase activity"/>
    <property type="evidence" value="ECO:0007669"/>
    <property type="project" value="UniProtKB-KW"/>
</dbReference>
<dbReference type="Pfam" id="PF13624">
    <property type="entry name" value="SurA_N_3"/>
    <property type="match status" value="1"/>
</dbReference>
<dbReference type="SUPFAM" id="SSF54534">
    <property type="entry name" value="FKBP-like"/>
    <property type="match status" value="1"/>
</dbReference>
<dbReference type="Gene3D" id="1.10.4030.10">
    <property type="entry name" value="Porin chaperone SurA, peptide-binding domain"/>
    <property type="match status" value="1"/>
</dbReference>
<dbReference type="Gene3D" id="3.10.50.40">
    <property type="match status" value="1"/>
</dbReference>
<dbReference type="Pfam" id="PF13616">
    <property type="entry name" value="Rotamase_3"/>
    <property type="match status" value="1"/>
</dbReference>
<evidence type="ECO:0000313" key="4">
    <source>
        <dbReference type="EMBL" id="BBO69222.1"/>
    </source>
</evidence>
<keyword evidence="1 4" id="KW-0413">Isomerase</keyword>
<dbReference type="Proteomes" id="UP000427906">
    <property type="component" value="Chromosome"/>
</dbReference>
<dbReference type="EMBL" id="AP021874">
    <property type="protein sequence ID" value="BBO69222.1"/>
    <property type="molecule type" value="Genomic_DNA"/>
</dbReference>
<dbReference type="InterPro" id="IPR046357">
    <property type="entry name" value="PPIase_dom_sf"/>
</dbReference>
<dbReference type="RefSeq" id="WP_155317287.1">
    <property type="nucleotide sequence ID" value="NZ_AP021874.1"/>
</dbReference>
<dbReference type="InterPro" id="IPR023058">
    <property type="entry name" value="PPIase_PpiC_CS"/>
</dbReference>
<keyword evidence="5" id="KW-1185">Reference proteome</keyword>
<dbReference type="AlphaFoldDB" id="A0A5K7YHT3"/>
<reference evidence="4 5" key="1">
    <citation type="submission" date="2019-11" db="EMBL/GenBank/DDBJ databases">
        <title>Comparative genomics of hydrocarbon-degrading Desulfosarcina strains.</title>
        <authorList>
            <person name="Watanabe M."/>
            <person name="Kojima H."/>
            <person name="Fukui M."/>
        </authorList>
    </citation>
    <scope>NUCLEOTIDE SEQUENCE [LARGE SCALE GENOMIC DNA]</scope>
    <source>
        <strain evidence="4 5">PL12</strain>
    </source>
</reference>
<protein>
    <submittedName>
        <fullName evidence="4">Peptidylprolyl isomerase</fullName>
    </submittedName>
</protein>
<dbReference type="PANTHER" id="PTHR47245">
    <property type="entry name" value="PEPTIDYLPROLYL ISOMERASE"/>
    <property type="match status" value="1"/>
</dbReference>